<keyword evidence="10" id="KW-1133">Transmembrane helix</keyword>
<feature type="site" description="Important for catalytic activity, responsible for pKa modulation of the active site Glu and correct orientation of both the proton donor and substrate" evidence="9">
    <location>
        <position position="179"/>
    </location>
</feature>
<name>A0A4T0BDQ6_AURPU</name>
<dbReference type="UniPathway" id="UPA00667"/>
<evidence type="ECO:0000256" key="1">
    <source>
        <dbReference type="ARBA" id="ARBA00000375"/>
    </source>
</evidence>
<evidence type="ECO:0000256" key="5">
    <source>
        <dbReference type="ARBA" id="ARBA00022801"/>
    </source>
</evidence>
<organism evidence="11 12">
    <name type="scientific">Aureobasidium pullulans</name>
    <name type="common">Black yeast</name>
    <name type="synonym">Pullularia pullulans</name>
    <dbReference type="NCBI Taxonomy" id="5580"/>
    <lineage>
        <taxon>Eukaryota</taxon>
        <taxon>Fungi</taxon>
        <taxon>Dikarya</taxon>
        <taxon>Ascomycota</taxon>
        <taxon>Pezizomycotina</taxon>
        <taxon>Dothideomycetes</taxon>
        <taxon>Dothideomycetidae</taxon>
        <taxon>Dothideales</taxon>
        <taxon>Saccotheciaceae</taxon>
        <taxon>Aureobasidium</taxon>
    </lineage>
</organism>
<dbReference type="PANTHER" id="PTHR43301">
    <property type="entry name" value="ARABINAN ENDO-1,5-ALPHA-L-ARABINOSIDASE"/>
    <property type="match status" value="1"/>
</dbReference>
<dbReference type="SUPFAM" id="SSF75005">
    <property type="entry name" value="Arabinanase/levansucrase/invertase"/>
    <property type="match status" value="1"/>
</dbReference>
<keyword evidence="10" id="KW-0472">Membrane</keyword>
<proteinExistence type="inferred from homology"/>
<dbReference type="GO" id="GO:0031222">
    <property type="term" value="P:arabinan catabolic process"/>
    <property type="evidence" value="ECO:0007669"/>
    <property type="project" value="UniProtKB-UniPathway"/>
</dbReference>
<evidence type="ECO:0000256" key="8">
    <source>
        <dbReference type="PIRSR" id="PIRSR606710-1"/>
    </source>
</evidence>
<feature type="transmembrane region" description="Helical" evidence="10">
    <location>
        <begin position="20"/>
        <end position="49"/>
    </location>
</feature>
<keyword evidence="10" id="KW-0812">Transmembrane</keyword>
<dbReference type="Proteomes" id="UP000308724">
    <property type="component" value="Unassembled WGS sequence"/>
</dbReference>
<dbReference type="EMBL" id="QZBZ01000277">
    <property type="protein sequence ID" value="TIA31658.1"/>
    <property type="molecule type" value="Genomic_DNA"/>
</dbReference>
<comment type="catalytic activity">
    <reaction evidence="1 7">
        <text>Endohydrolysis of (1-&gt;5)-alpha-arabinofuranosidic linkages in (1-&gt;5)-arabinans.</text>
        <dbReference type="EC" id="3.2.1.99"/>
    </reaction>
</comment>
<keyword evidence="5 7" id="KW-0378">Hydrolase</keyword>
<comment type="similarity">
    <text evidence="3 7">Belongs to the glycosyl hydrolase 43 family.</text>
</comment>
<evidence type="ECO:0000256" key="9">
    <source>
        <dbReference type="PIRSR" id="PIRSR606710-2"/>
    </source>
</evidence>
<reference evidence="11 12" key="1">
    <citation type="submission" date="2018-10" db="EMBL/GenBank/DDBJ databases">
        <title>Fifty Aureobasidium pullulans genomes reveal a recombining polyextremotolerant generalist.</title>
        <authorList>
            <person name="Gostincar C."/>
            <person name="Turk M."/>
            <person name="Zajc J."/>
            <person name="Gunde-Cimerman N."/>
        </authorList>
    </citation>
    <scope>NUCLEOTIDE SEQUENCE [LARGE SCALE GENOMIC DNA]</scope>
    <source>
        <strain evidence="11 12">EXF-1645</strain>
    </source>
</reference>
<dbReference type="AlphaFoldDB" id="A0A4T0BDQ6"/>
<dbReference type="EC" id="3.2.1.99" evidence="4 7"/>
<gene>
    <name evidence="11" type="ORF">D6C78_08776</name>
</gene>
<protein>
    <recommendedName>
        <fullName evidence="4 7">Arabinan endo-1,5-alpha-L-arabinosidase</fullName>
        <ecNumber evidence="4 7">3.2.1.99</ecNumber>
    </recommendedName>
</protein>
<evidence type="ECO:0000256" key="7">
    <source>
        <dbReference type="PIRNR" id="PIRNR026534"/>
    </source>
</evidence>
<dbReference type="PIRSF" id="PIRSF026534">
    <property type="entry name" value="Endo_alpha-L-arabinosidase"/>
    <property type="match status" value="1"/>
</dbReference>
<comment type="caution">
    <text evidence="11">The sequence shown here is derived from an EMBL/GenBank/DDBJ whole genome shotgun (WGS) entry which is preliminary data.</text>
</comment>
<evidence type="ECO:0000256" key="4">
    <source>
        <dbReference type="ARBA" id="ARBA00012586"/>
    </source>
</evidence>
<keyword evidence="6 7" id="KW-0326">Glycosidase</keyword>
<feature type="active site" description="Proton acceptor" evidence="8">
    <location>
        <position position="64"/>
    </location>
</feature>
<evidence type="ECO:0000313" key="11">
    <source>
        <dbReference type="EMBL" id="TIA31658.1"/>
    </source>
</evidence>
<dbReference type="InterPro" id="IPR016840">
    <property type="entry name" value="Glyco_hydro_43_endo_a_Ara-ase"/>
</dbReference>
<dbReference type="PANTHER" id="PTHR43301:SF3">
    <property type="entry name" value="ARABINAN ENDO-1,5-ALPHA-L-ARABINOSIDASE A-RELATED"/>
    <property type="match status" value="1"/>
</dbReference>
<dbReference type="InterPro" id="IPR023296">
    <property type="entry name" value="Glyco_hydro_beta-prop_sf"/>
</dbReference>
<comment type="pathway">
    <text evidence="2 7">Glycan metabolism; L-arabinan degradation.</text>
</comment>
<dbReference type="Pfam" id="PF04616">
    <property type="entry name" value="Glyco_hydro_43"/>
    <property type="match status" value="1"/>
</dbReference>
<evidence type="ECO:0000313" key="12">
    <source>
        <dbReference type="Proteomes" id="UP000308724"/>
    </source>
</evidence>
<evidence type="ECO:0000256" key="6">
    <source>
        <dbReference type="ARBA" id="ARBA00023295"/>
    </source>
</evidence>
<dbReference type="InterPro" id="IPR050727">
    <property type="entry name" value="GH43_arabinanases"/>
</dbReference>
<dbReference type="InterPro" id="IPR006710">
    <property type="entry name" value="Glyco_hydro_43"/>
</dbReference>
<evidence type="ECO:0000256" key="3">
    <source>
        <dbReference type="ARBA" id="ARBA00009865"/>
    </source>
</evidence>
<accession>A0A4T0BDQ6</accession>
<evidence type="ECO:0000256" key="10">
    <source>
        <dbReference type="SAM" id="Phobius"/>
    </source>
</evidence>
<sequence length="354" mass="37947">MAVRRISLVSPALDRSLHLFYSILFLFFEMKLFTILSGVVSLAATVLAYSNPLSCSGTCTNAHDPSLIKRTSDGTYFRFSTGGGIAIHTASSIQGPWVYKGQVLPNGANVANSGKTDLWAPDVSLVGSTYYLYYTASSFGTQNSVIGLATSSTMDVGSWSDKGSTGISSDSSKSYNAIDANLIKVGSQYLMNFGSFWHDIYQVEMKSTPNTVSASAGPSYNTIFQPSGTHAVEGAYMINYNGGYYMFFSEGICCGLDKNRPAAGQEYKIKVCRSNSATGGFVDQSGKSCTNGGGTVVLPSHGNIYAPGGQGVYNDPSLGWVLYYHYVDTTIGYADGQKRLGVNKIKWVNGWPTV</sequence>
<dbReference type="CDD" id="cd18831">
    <property type="entry name" value="GH43_AnAbnA-like"/>
    <property type="match status" value="1"/>
</dbReference>
<dbReference type="Gene3D" id="2.115.10.20">
    <property type="entry name" value="Glycosyl hydrolase domain, family 43"/>
    <property type="match status" value="1"/>
</dbReference>
<evidence type="ECO:0000256" key="2">
    <source>
        <dbReference type="ARBA" id="ARBA00004834"/>
    </source>
</evidence>
<feature type="active site" description="Proton donor" evidence="8">
    <location>
        <position position="233"/>
    </location>
</feature>
<dbReference type="GO" id="GO:0046558">
    <property type="term" value="F:arabinan endo-1,5-alpha-L-arabinosidase activity"/>
    <property type="evidence" value="ECO:0007669"/>
    <property type="project" value="UniProtKB-EC"/>
</dbReference>